<dbReference type="AlphaFoldDB" id="A0A9P1IBI4"/>
<reference evidence="2" key="1">
    <citation type="submission" date="2022-11" db="EMBL/GenBank/DDBJ databases">
        <authorList>
            <person name="Kikuchi T."/>
        </authorList>
    </citation>
    <scope>NUCLEOTIDE SEQUENCE</scope>
    <source>
        <strain evidence="2">PS1010</strain>
    </source>
</reference>
<dbReference type="Proteomes" id="UP001152747">
    <property type="component" value="Unassembled WGS sequence"/>
</dbReference>
<organism evidence="2 3">
    <name type="scientific">Caenorhabditis angaria</name>
    <dbReference type="NCBI Taxonomy" id="860376"/>
    <lineage>
        <taxon>Eukaryota</taxon>
        <taxon>Metazoa</taxon>
        <taxon>Ecdysozoa</taxon>
        <taxon>Nematoda</taxon>
        <taxon>Chromadorea</taxon>
        <taxon>Rhabditida</taxon>
        <taxon>Rhabditina</taxon>
        <taxon>Rhabditomorpha</taxon>
        <taxon>Rhabditoidea</taxon>
        <taxon>Rhabditidae</taxon>
        <taxon>Peloderinae</taxon>
        <taxon>Caenorhabditis</taxon>
    </lineage>
</organism>
<name>A0A9P1IBI4_9PELO</name>
<feature type="region of interest" description="Disordered" evidence="1">
    <location>
        <begin position="230"/>
        <end position="251"/>
    </location>
</feature>
<evidence type="ECO:0000313" key="2">
    <source>
        <dbReference type="EMBL" id="CAI5441705.1"/>
    </source>
</evidence>
<accession>A0A9P1IBI4</accession>
<gene>
    <name evidence="2" type="ORF">CAMP_LOCUS4342</name>
</gene>
<dbReference type="EMBL" id="CANHGI010000002">
    <property type="protein sequence ID" value="CAI5441705.1"/>
    <property type="molecule type" value="Genomic_DNA"/>
</dbReference>
<comment type="caution">
    <text evidence="2">The sequence shown here is derived from an EMBL/GenBank/DDBJ whole genome shotgun (WGS) entry which is preliminary data.</text>
</comment>
<sequence length="598" mass="68713">MSRRGARQLPIHRRSRSVHHFPPPYQVITETYTKETTTRPFDECRTATPDTVIYRGNHNPNQNLRKYPVIRVDSPVGSKYSEIYREVLDYETYSKNDGIALRKPLPEYNEYINSRNIPCDENQNSIPISRPIPRPRSKSPLPPPQKAPRGHIRSISSETDQRYVYTHDVYVDSKTGRPFTPGRETDKNGPRLKINVYFKPEGVEPIYTLDEIEIAKEDCGLISSKNNSFSQNGSFEQKPIANPRHSRPQSCSSILRKESEIVQVPINLASNEVCRESSRIESELRSSINRPPTRASECHSTQIHGTPVRKESQVVQVPINLASNEICRESSRIDSELRSSINRPPTRASECHSTQIQGTAVRKESEIRTTSSEINEVFRQSTRSSEINRNEPCQQSTRASEIINEEYRKLSRCSEVNRNTTPIQECKPIENSRTPSERTITIERIEESSIDMDLIFPKCPPTNVRPPSRSTICTVPLAIEEKFEDPIPCRSPSLQRGIPKTDYTDRSSSCAIEEKFDHREPIECKPTIIPGYQPNFKYPPQDYHDKSTKYERTEENIPKSQKPNTTQKGSPIEEIIHIKEKYEKDETIRRFYPTTTTV</sequence>
<protein>
    <submittedName>
        <fullName evidence="2">Uncharacterized protein</fullName>
    </submittedName>
</protein>
<dbReference type="OrthoDB" id="5804272at2759"/>
<keyword evidence="3" id="KW-1185">Reference proteome</keyword>
<feature type="compositionally biased region" description="Pro residues" evidence="1">
    <location>
        <begin position="130"/>
        <end position="146"/>
    </location>
</feature>
<evidence type="ECO:0000256" key="1">
    <source>
        <dbReference type="SAM" id="MobiDB-lite"/>
    </source>
</evidence>
<feature type="compositionally biased region" description="Polar residues" evidence="1">
    <location>
        <begin position="558"/>
        <end position="569"/>
    </location>
</feature>
<feature type="compositionally biased region" description="Basic and acidic residues" evidence="1">
    <location>
        <begin position="542"/>
        <end position="557"/>
    </location>
</feature>
<proteinExistence type="predicted"/>
<feature type="region of interest" description="Disordered" evidence="1">
    <location>
        <begin position="542"/>
        <end position="571"/>
    </location>
</feature>
<feature type="region of interest" description="Disordered" evidence="1">
    <location>
        <begin position="116"/>
        <end position="158"/>
    </location>
</feature>
<feature type="region of interest" description="Disordered" evidence="1">
    <location>
        <begin position="338"/>
        <end position="370"/>
    </location>
</feature>
<feature type="region of interest" description="Disordered" evidence="1">
    <location>
        <begin position="284"/>
        <end position="310"/>
    </location>
</feature>
<evidence type="ECO:0000313" key="3">
    <source>
        <dbReference type="Proteomes" id="UP001152747"/>
    </source>
</evidence>